<accession>A0A1X0ZP24</accession>
<evidence type="ECO:0000313" key="2">
    <source>
        <dbReference type="Proteomes" id="UP000193675"/>
    </source>
</evidence>
<dbReference type="EMBL" id="NBWC01000041">
    <property type="protein sequence ID" value="ORL60104.1"/>
    <property type="molecule type" value="Genomic_DNA"/>
</dbReference>
<comment type="caution">
    <text evidence="1">The sequence shown here is derived from an EMBL/GenBank/DDBJ whole genome shotgun (WGS) entry which is preliminary data.</text>
</comment>
<gene>
    <name evidence="1" type="ORF">B7H17_22850</name>
</gene>
<evidence type="ECO:0000313" key="1">
    <source>
        <dbReference type="EMBL" id="ORL60104.1"/>
    </source>
</evidence>
<dbReference type="RefSeq" id="WP_084858854.1">
    <property type="nucleotide sequence ID" value="NZ_JAOTEI010000008.1"/>
</dbReference>
<sequence>MIQILDEILLEPQQLPTVLEALDELYLPHSVARGLTLLQRWVSPPVAVAGEANRLWLLWQVPDVWGYYGMRLGAGAEVLAFWSVVDGLCRQRARHVLGDAGQPFEHCAGA</sequence>
<reference evidence="1 2" key="1">
    <citation type="submission" date="2017-04" db="EMBL/GenBank/DDBJ databases">
        <title>Presence of VIM-2 positive Pseudomonas species in chickens and their surrounding environment.</title>
        <authorList>
            <person name="Zhang R."/>
        </authorList>
    </citation>
    <scope>NUCLEOTIDE SEQUENCE [LARGE SCALE GENOMIC DNA]</scope>
    <source>
        <strain evidence="1 2">DZ-C18</strain>
    </source>
</reference>
<organism evidence="1 2">
    <name type="scientific">Pseudomonas putida</name>
    <name type="common">Arthrobacter siderocapsulatus</name>
    <dbReference type="NCBI Taxonomy" id="303"/>
    <lineage>
        <taxon>Bacteria</taxon>
        <taxon>Pseudomonadati</taxon>
        <taxon>Pseudomonadota</taxon>
        <taxon>Gammaproteobacteria</taxon>
        <taxon>Pseudomonadales</taxon>
        <taxon>Pseudomonadaceae</taxon>
        <taxon>Pseudomonas</taxon>
    </lineage>
</organism>
<dbReference type="OrthoDB" id="8965277at2"/>
<name>A0A1X0ZP24_PSEPU</name>
<proteinExistence type="predicted"/>
<dbReference type="AlphaFoldDB" id="A0A1X0ZP24"/>
<protein>
    <submittedName>
        <fullName evidence="1">Uncharacterized protein</fullName>
    </submittedName>
</protein>
<dbReference type="Proteomes" id="UP000193675">
    <property type="component" value="Unassembled WGS sequence"/>
</dbReference>